<keyword evidence="2" id="KW-1133">Transmembrane helix</keyword>
<dbReference type="PANTHER" id="PTHR33237:SF31">
    <property type="entry name" value="F2P16.13 PROTEIN"/>
    <property type="match status" value="1"/>
</dbReference>
<feature type="transmembrane region" description="Helical" evidence="2">
    <location>
        <begin position="12"/>
        <end position="36"/>
    </location>
</feature>
<name>A0A7C8YPM4_OPUST</name>
<sequence>MARPLPILSSVSSFSIFTVFTVLATLSIFSVVMYLCASHRMRTKEGVFGKRKQQANTLFSRFTWANNKDTIRTSSKALLKMISGRKQQVQHGDEDDHDHGYGYAHAHDDDDDGNGYYEGEEDAVWKKTIIMGEKCRPLDFSGKIEYDSQGNLLHSP</sequence>
<reference evidence="3" key="1">
    <citation type="journal article" date="2013" name="J. Plant Res.">
        <title>Effect of fungi and light on seed germination of three Opuntia species from semiarid lands of central Mexico.</title>
        <authorList>
            <person name="Delgado-Sanchez P."/>
            <person name="Jimenez-Bremont J.F."/>
            <person name="Guerrero-Gonzalez Mde L."/>
            <person name="Flores J."/>
        </authorList>
    </citation>
    <scope>NUCLEOTIDE SEQUENCE</scope>
    <source>
        <tissue evidence="3">Cladode</tissue>
    </source>
</reference>
<keyword evidence="2" id="KW-0472">Membrane</keyword>
<feature type="compositionally biased region" description="Basic and acidic residues" evidence="1">
    <location>
        <begin position="91"/>
        <end position="108"/>
    </location>
</feature>
<reference evidence="3" key="2">
    <citation type="submission" date="2020-07" db="EMBL/GenBank/DDBJ databases">
        <authorList>
            <person name="Vera ALvarez R."/>
            <person name="Arias-Moreno D.M."/>
            <person name="Jimenez-Jacinto V."/>
            <person name="Jimenez-Bremont J.F."/>
            <person name="Swaminathan K."/>
            <person name="Moose S.P."/>
            <person name="Guerrero-Gonzalez M.L."/>
            <person name="Marino-Ramirez L."/>
            <person name="Landsman D."/>
            <person name="Rodriguez-Kessler M."/>
            <person name="Delgado-Sanchez P."/>
        </authorList>
    </citation>
    <scope>NUCLEOTIDE SEQUENCE</scope>
    <source>
        <tissue evidence="3">Cladode</tissue>
    </source>
</reference>
<dbReference type="PANTHER" id="PTHR33237">
    <property type="entry name" value="F2P16.13 PROTEIN-RELATED"/>
    <property type="match status" value="1"/>
</dbReference>
<proteinExistence type="predicted"/>
<dbReference type="EMBL" id="GISG01043402">
    <property type="protein sequence ID" value="MBA4623576.1"/>
    <property type="molecule type" value="Transcribed_RNA"/>
</dbReference>
<evidence type="ECO:0000256" key="1">
    <source>
        <dbReference type="SAM" id="MobiDB-lite"/>
    </source>
</evidence>
<keyword evidence="2" id="KW-0812">Transmembrane</keyword>
<feature type="region of interest" description="Disordered" evidence="1">
    <location>
        <begin position="88"/>
        <end position="113"/>
    </location>
</feature>
<organism evidence="3">
    <name type="scientific">Opuntia streptacantha</name>
    <name type="common">Prickly pear cactus</name>
    <name type="synonym">Opuntia cardona</name>
    <dbReference type="NCBI Taxonomy" id="393608"/>
    <lineage>
        <taxon>Eukaryota</taxon>
        <taxon>Viridiplantae</taxon>
        <taxon>Streptophyta</taxon>
        <taxon>Embryophyta</taxon>
        <taxon>Tracheophyta</taxon>
        <taxon>Spermatophyta</taxon>
        <taxon>Magnoliopsida</taxon>
        <taxon>eudicotyledons</taxon>
        <taxon>Gunneridae</taxon>
        <taxon>Pentapetalae</taxon>
        <taxon>Caryophyllales</taxon>
        <taxon>Cactineae</taxon>
        <taxon>Cactaceae</taxon>
        <taxon>Opuntioideae</taxon>
        <taxon>Opuntia</taxon>
    </lineage>
</organism>
<protein>
    <submittedName>
        <fullName evidence="3">Uncharacterized protein</fullName>
    </submittedName>
</protein>
<evidence type="ECO:0000256" key="2">
    <source>
        <dbReference type="SAM" id="Phobius"/>
    </source>
</evidence>
<evidence type="ECO:0000313" key="3">
    <source>
        <dbReference type="EMBL" id="MBA4623576.1"/>
    </source>
</evidence>
<dbReference type="AlphaFoldDB" id="A0A7C8YPM4"/>
<accession>A0A7C8YPM4</accession>